<organism evidence="2 3">
    <name type="scientific">Thelephora terrestris</name>
    <dbReference type="NCBI Taxonomy" id="56493"/>
    <lineage>
        <taxon>Eukaryota</taxon>
        <taxon>Fungi</taxon>
        <taxon>Dikarya</taxon>
        <taxon>Basidiomycota</taxon>
        <taxon>Agaricomycotina</taxon>
        <taxon>Agaricomycetes</taxon>
        <taxon>Thelephorales</taxon>
        <taxon>Thelephoraceae</taxon>
        <taxon>Thelephora</taxon>
    </lineage>
</organism>
<comment type="caution">
    <text evidence="2">The sequence shown here is derived from an EMBL/GenBank/DDBJ whole genome shotgun (WGS) entry which is preliminary data.</text>
</comment>
<feature type="compositionally biased region" description="Polar residues" evidence="1">
    <location>
        <begin position="537"/>
        <end position="561"/>
    </location>
</feature>
<protein>
    <recommendedName>
        <fullName evidence="4">Ino eighty subunit 1</fullName>
    </recommendedName>
</protein>
<proteinExistence type="predicted"/>
<feature type="compositionally biased region" description="Basic and acidic residues" evidence="1">
    <location>
        <begin position="353"/>
        <end position="364"/>
    </location>
</feature>
<feature type="compositionally biased region" description="Basic and acidic residues" evidence="1">
    <location>
        <begin position="454"/>
        <end position="463"/>
    </location>
</feature>
<dbReference type="InterPro" id="IPR038014">
    <property type="entry name" value="Ies1"/>
</dbReference>
<sequence length="641" mass="72846">MASSSTRSPDQPQYSAYTNVWQPNQRTSTTQYVARKAQPIKRVDSEPLWRKDIQYDFLYYIFSDRTRAFVDYQAPDRPVVNFCDLYVNALYNSPKCSKVLKDKMVETPAFAIEFAKISLLTNVGRINTTMAFFPEMKTALRSYHPVPSLQKTDGNLQDAPRIKNCLKAALLPFEARGTPPSTPHAILDNAAAGQLPTTSVVNLIFVLSSYSTLLGPLHFEPPLDFMDLFLPHPLSSASRAKAFLWLIFYYYQGPQAPNPFADEHALKNPGKMPRIRRLTEEEMNMENVDMQEEVDWAKRKSNQRSVILRDLIETEELEKRAKGKLPTAPPGPKVGYAPPRSQRSSPPPPTLPLREEPTRWRENFRYYTPGDQTPLTPSEPPNGRSYPTQSSSHTSSTSHHQHHTPYPPVRSSLPTPSRRSSEKSTRGISLVDHAFQRALTMDPLADSDEEMDRPDDTDSRRMDHIDRKYRAGRRLYVISRLRGRSVTPETETSPPTTLPSIRPRANRDPIPFGPSSYTYRSQASSPTVLPPLRFANATPSDQETQTIRHGISSLRTSSKQANHTHRRGHSYDGRGLAPMDVDPSALTQPLNLKSHRYEDRDGERDYEQDRDRERDRGERDRQHSLPRSGHSRSSSTSVTPN</sequence>
<reference evidence="2" key="2">
    <citation type="submission" date="2020-11" db="EMBL/GenBank/DDBJ databases">
        <authorList>
            <consortium name="DOE Joint Genome Institute"/>
            <person name="Kuo A."/>
            <person name="Miyauchi S."/>
            <person name="Kiss E."/>
            <person name="Drula E."/>
            <person name="Kohler A."/>
            <person name="Sanchez-Garcia M."/>
            <person name="Andreopoulos B."/>
            <person name="Barry K.W."/>
            <person name="Bonito G."/>
            <person name="Buee M."/>
            <person name="Carver A."/>
            <person name="Chen C."/>
            <person name="Cichocki N."/>
            <person name="Clum A."/>
            <person name="Culley D."/>
            <person name="Crous P.W."/>
            <person name="Fauchery L."/>
            <person name="Girlanda M."/>
            <person name="Hayes R."/>
            <person name="Keri Z."/>
            <person name="Labutti K."/>
            <person name="Lipzen A."/>
            <person name="Lombard V."/>
            <person name="Magnuson J."/>
            <person name="Maillard F."/>
            <person name="Morin E."/>
            <person name="Murat C."/>
            <person name="Nolan M."/>
            <person name="Ohm R."/>
            <person name="Pangilinan J."/>
            <person name="Pereira M."/>
            <person name="Perotto S."/>
            <person name="Peter M."/>
            <person name="Riley R."/>
            <person name="Sitrit Y."/>
            <person name="Stielow B."/>
            <person name="Szollosi G."/>
            <person name="Zifcakova L."/>
            <person name="Stursova M."/>
            <person name="Spatafora J.W."/>
            <person name="Tedersoo L."/>
            <person name="Vaario L.-M."/>
            <person name="Yamada A."/>
            <person name="Yan M."/>
            <person name="Wang P."/>
            <person name="Xu J."/>
            <person name="Bruns T."/>
            <person name="Baldrian P."/>
            <person name="Vilgalys R."/>
            <person name="Henrissat B."/>
            <person name="Grigoriev I.V."/>
            <person name="Hibbett D."/>
            <person name="Nagy L.G."/>
            <person name="Martin F.M."/>
        </authorList>
    </citation>
    <scope>NUCLEOTIDE SEQUENCE</scope>
    <source>
        <strain evidence="2">UH-Tt-Lm1</strain>
    </source>
</reference>
<dbReference type="PANTHER" id="PTHR37287">
    <property type="entry name" value="INO EIGHTY SUBUNIT 1"/>
    <property type="match status" value="1"/>
</dbReference>
<keyword evidence="3" id="KW-1185">Reference proteome</keyword>
<feature type="compositionally biased region" description="Low complexity" evidence="1">
    <location>
        <begin position="409"/>
        <end position="418"/>
    </location>
</feature>
<evidence type="ECO:0008006" key="4">
    <source>
        <dbReference type="Google" id="ProtNLM"/>
    </source>
</evidence>
<dbReference type="EMBL" id="WIUZ02000006">
    <property type="protein sequence ID" value="KAF9786115.1"/>
    <property type="molecule type" value="Genomic_DNA"/>
</dbReference>
<evidence type="ECO:0000313" key="2">
    <source>
        <dbReference type="EMBL" id="KAF9786115.1"/>
    </source>
</evidence>
<feature type="region of interest" description="Disordered" evidence="1">
    <location>
        <begin position="319"/>
        <end position="463"/>
    </location>
</feature>
<dbReference type="PANTHER" id="PTHR37287:SF1">
    <property type="entry name" value="INO EIGHTY SUBUNIT 1"/>
    <property type="match status" value="1"/>
</dbReference>
<feature type="compositionally biased region" description="Low complexity" evidence="1">
    <location>
        <begin position="385"/>
        <end position="398"/>
    </location>
</feature>
<accession>A0A9P6L7X1</accession>
<evidence type="ECO:0000313" key="3">
    <source>
        <dbReference type="Proteomes" id="UP000736335"/>
    </source>
</evidence>
<dbReference type="OrthoDB" id="5413003at2759"/>
<dbReference type="Proteomes" id="UP000736335">
    <property type="component" value="Unassembled WGS sequence"/>
</dbReference>
<feature type="compositionally biased region" description="Low complexity" evidence="1">
    <location>
        <begin position="625"/>
        <end position="641"/>
    </location>
</feature>
<feature type="compositionally biased region" description="Low complexity" evidence="1">
    <location>
        <begin position="487"/>
        <end position="500"/>
    </location>
</feature>
<reference evidence="2" key="1">
    <citation type="journal article" date="2020" name="Nat. Commun.">
        <title>Large-scale genome sequencing of mycorrhizal fungi provides insights into the early evolution of symbiotic traits.</title>
        <authorList>
            <person name="Miyauchi S."/>
            <person name="Kiss E."/>
            <person name="Kuo A."/>
            <person name="Drula E."/>
            <person name="Kohler A."/>
            <person name="Sanchez-Garcia M."/>
            <person name="Morin E."/>
            <person name="Andreopoulos B."/>
            <person name="Barry K.W."/>
            <person name="Bonito G."/>
            <person name="Buee M."/>
            <person name="Carver A."/>
            <person name="Chen C."/>
            <person name="Cichocki N."/>
            <person name="Clum A."/>
            <person name="Culley D."/>
            <person name="Crous P.W."/>
            <person name="Fauchery L."/>
            <person name="Girlanda M."/>
            <person name="Hayes R.D."/>
            <person name="Keri Z."/>
            <person name="LaButti K."/>
            <person name="Lipzen A."/>
            <person name="Lombard V."/>
            <person name="Magnuson J."/>
            <person name="Maillard F."/>
            <person name="Murat C."/>
            <person name="Nolan M."/>
            <person name="Ohm R.A."/>
            <person name="Pangilinan J."/>
            <person name="Pereira M.F."/>
            <person name="Perotto S."/>
            <person name="Peter M."/>
            <person name="Pfister S."/>
            <person name="Riley R."/>
            <person name="Sitrit Y."/>
            <person name="Stielow J.B."/>
            <person name="Szollosi G."/>
            <person name="Zifcakova L."/>
            <person name="Stursova M."/>
            <person name="Spatafora J.W."/>
            <person name="Tedersoo L."/>
            <person name="Vaario L.M."/>
            <person name="Yamada A."/>
            <person name="Yan M."/>
            <person name="Wang P."/>
            <person name="Xu J."/>
            <person name="Bruns T."/>
            <person name="Baldrian P."/>
            <person name="Vilgalys R."/>
            <person name="Dunand C."/>
            <person name="Henrissat B."/>
            <person name="Grigoriev I.V."/>
            <person name="Hibbett D."/>
            <person name="Nagy L.G."/>
            <person name="Martin F.M."/>
        </authorList>
    </citation>
    <scope>NUCLEOTIDE SEQUENCE</scope>
    <source>
        <strain evidence="2">UH-Tt-Lm1</strain>
    </source>
</reference>
<feature type="compositionally biased region" description="Polar residues" evidence="1">
    <location>
        <begin position="515"/>
        <end position="527"/>
    </location>
</feature>
<feature type="region of interest" description="Disordered" evidence="1">
    <location>
        <begin position="482"/>
        <end position="641"/>
    </location>
</feature>
<evidence type="ECO:0000256" key="1">
    <source>
        <dbReference type="SAM" id="MobiDB-lite"/>
    </source>
</evidence>
<feature type="compositionally biased region" description="Basic and acidic residues" evidence="1">
    <location>
        <begin position="595"/>
        <end position="623"/>
    </location>
</feature>
<dbReference type="AlphaFoldDB" id="A0A9P6L7X1"/>
<name>A0A9P6L7X1_9AGAM</name>
<gene>
    <name evidence="2" type="ORF">BJ322DRAFT_768585</name>
</gene>
<dbReference type="GO" id="GO:0031011">
    <property type="term" value="C:Ino80 complex"/>
    <property type="evidence" value="ECO:0007669"/>
    <property type="project" value="InterPro"/>
</dbReference>